<evidence type="ECO:0000313" key="9">
    <source>
        <dbReference type="Proteomes" id="UP000187251"/>
    </source>
</evidence>
<dbReference type="Gene3D" id="3.40.190.10">
    <property type="entry name" value="Periplasmic binding protein-like II"/>
    <property type="match status" value="2"/>
</dbReference>
<organism evidence="8 9">
    <name type="scientific">Alcaligenes xylosoxydans xylosoxydans</name>
    <name type="common">Achromobacter xylosoxidans</name>
    <dbReference type="NCBI Taxonomy" id="85698"/>
    <lineage>
        <taxon>Bacteria</taxon>
        <taxon>Pseudomonadati</taxon>
        <taxon>Pseudomonadota</taxon>
        <taxon>Betaproteobacteria</taxon>
        <taxon>Burkholderiales</taxon>
        <taxon>Alcaligenaceae</taxon>
        <taxon>Achromobacter</taxon>
    </lineage>
</organism>
<name>A0A1R1JXP7_ALCXX</name>
<dbReference type="PROSITE" id="PS01039">
    <property type="entry name" value="SBP_BACTERIAL_3"/>
    <property type="match status" value="1"/>
</dbReference>
<protein>
    <recommendedName>
        <fullName evidence="10">Amino acid ABC transporter substrate-binding protein</fullName>
    </recommendedName>
</protein>
<evidence type="ECO:0000256" key="3">
    <source>
        <dbReference type="ARBA" id="ARBA00022729"/>
    </source>
</evidence>
<dbReference type="EMBL" id="MJMN01000004">
    <property type="protein sequence ID" value="OMG91352.1"/>
    <property type="molecule type" value="Genomic_DNA"/>
</dbReference>
<dbReference type="GO" id="GO:0016020">
    <property type="term" value="C:membrane"/>
    <property type="evidence" value="ECO:0007669"/>
    <property type="project" value="InterPro"/>
</dbReference>
<dbReference type="OrthoDB" id="9799090at2"/>
<evidence type="ECO:0008006" key="10">
    <source>
        <dbReference type="Google" id="ProtNLM"/>
    </source>
</evidence>
<feature type="chain" id="PRO_5010287120" description="Amino acid ABC transporter substrate-binding protein" evidence="5">
    <location>
        <begin position="24"/>
        <end position="261"/>
    </location>
</feature>
<sequence length="261" mass="28242">MKVIWRASAAAAILSLASATSLAADIRIAVNQANPPYEFEDPKVGLTGFEVEVVNTVAKRLKKSVEYSSMPFNMLFAAVQSGRADIAIGGITITAKRLESVAFTQPFIDSNQCVTAMAKGGITRIEQLKGRDLGVITGTVGEIWASKALKENAFKEIRRYDGNIEPMMDLASGRTSATVNDCPITAWYIKDKPQFAIIHEVSTGDRNALMMPRNSPILGQIDGELARMKADGTLAAIYEKWFSATPGENSSTVKTEPIPKP</sequence>
<feature type="signal peptide" evidence="5">
    <location>
        <begin position="1"/>
        <end position="23"/>
    </location>
</feature>
<evidence type="ECO:0000256" key="1">
    <source>
        <dbReference type="ARBA" id="ARBA00004196"/>
    </source>
</evidence>
<proteinExistence type="inferred from homology"/>
<comment type="subcellular location">
    <subcellularLocation>
        <location evidence="1">Cell envelope</location>
    </subcellularLocation>
</comment>
<evidence type="ECO:0000256" key="4">
    <source>
        <dbReference type="RuleBase" id="RU003744"/>
    </source>
</evidence>
<feature type="domain" description="Solute-binding protein family 3/N-terminal" evidence="6">
    <location>
        <begin position="25"/>
        <end position="245"/>
    </location>
</feature>
<comment type="caution">
    <text evidence="8">The sequence shown here is derived from an EMBL/GenBank/DDBJ whole genome shotgun (WGS) entry which is preliminary data.</text>
</comment>
<dbReference type="GO" id="GO:0030313">
    <property type="term" value="C:cell envelope"/>
    <property type="evidence" value="ECO:0007669"/>
    <property type="project" value="UniProtKB-SubCell"/>
</dbReference>
<dbReference type="PANTHER" id="PTHR35936:SF17">
    <property type="entry name" value="ARGININE-BINDING EXTRACELLULAR PROTEIN ARTP"/>
    <property type="match status" value="1"/>
</dbReference>
<evidence type="ECO:0000259" key="7">
    <source>
        <dbReference type="SMART" id="SM00079"/>
    </source>
</evidence>
<dbReference type="SUPFAM" id="SSF53850">
    <property type="entry name" value="Periplasmic binding protein-like II"/>
    <property type="match status" value="1"/>
</dbReference>
<dbReference type="InterPro" id="IPR018313">
    <property type="entry name" value="SBP_3_CS"/>
</dbReference>
<dbReference type="InterPro" id="IPR001638">
    <property type="entry name" value="Solute-binding_3/MltF_N"/>
</dbReference>
<dbReference type="GO" id="GO:0015276">
    <property type="term" value="F:ligand-gated monoatomic ion channel activity"/>
    <property type="evidence" value="ECO:0007669"/>
    <property type="project" value="InterPro"/>
</dbReference>
<evidence type="ECO:0000313" key="8">
    <source>
        <dbReference type="EMBL" id="OMG91352.1"/>
    </source>
</evidence>
<dbReference type="AlphaFoldDB" id="A0A1R1JXP7"/>
<keyword evidence="3 5" id="KW-0732">Signal</keyword>
<dbReference type="InterPro" id="IPR001320">
    <property type="entry name" value="Iontro_rcpt_C"/>
</dbReference>
<gene>
    <name evidence="8" type="ORF">BIZ92_20175</name>
</gene>
<dbReference type="Proteomes" id="UP000187251">
    <property type="component" value="Unassembled WGS sequence"/>
</dbReference>
<evidence type="ECO:0000256" key="2">
    <source>
        <dbReference type="ARBA" id="ARBA00010333"/>
    </source>
</evidence>
<dbReference type="SMART" id="SM00079">
    <property type="entry name" value="PBPe"/>
    <property type="match status" value="1"/>
</dbReference>
<dbReference type="SMART" id="SM00062">
    <property type="entry name" value="PBPb"/>
    <property type="match status" value="1"/>
</dbReference>
<dbReference type="RefSeq" id="WP_076409879.1">
    <property type="nucleotide sequence ID" value="NZ_AP028040.1"/>
</dbReference>
<feature type="domain" description="Ionotropic glutamate receptor C-terminal" evidence="7">
    <location>
        <begin position="25"/>
        <end position="244"/>
    </location>
</feature>
<dbReference type="PANTHER" id="PTHR35936">
    <property type="entry name" value="MEMBRANE-BOUND LYTIC MUREIN TRANSGLYCOSYLASE F"/>
    <property type="match status" value="1"/>
</dbReference>
<accession>A0A1R1JXP7</accession>
<comment type="similarity">
    <text evidence="2 4">Belongs to the bacterial solute-binding protein 3 family.</text>
</comment>
<dbReference type="CDD" id="cd13530">
    <property type="entry name" value="PBP2_peptides_like"/>
    <property type="match status" value="1"/>
</dbReference>
<evidence type="ECO:0000256" key="5">
    <source>
        <dbReference type="SAM" id="SignalP"/>
    </source>
</evidence>
<dbReference type="Pfam" id="PF00497">
    <property type="entry name" value="SBP_bac_3"/>
    <property type="match status" value="1"/>
</dbReference>
<evidence type="ECO:0000259" key="6">
    <source>
        <dbReference type="SMART" id="SM00062"/>
    </source>
</evidence>
<reference evidence="8 9" key="1">
    <citation type="submission" date="2016-09" db="EMBL/GenBank/DDBJ databases">
        <title>Phylogenomics of Achromobacter.</title>
        <authorList>
            <person name="Jeukens J."/>
            <person name="Freschi L."/>
            <person name="Vincent A.T."/>
            <person name="Emond-Rheault J.-G."/>
            <person name="Kukavica-Ibrulj I."/>
            <person name="Charette S.J."/>
            <person name="Levesque R.C."/>
        </authorList>
    </citation>
    <scope>NUCLEOTIDE SEQUENCE [LARGE SCALE GENOMIC DNA]</scope>
    <source>
        <strain evidence="8 9">AUS488</strain>
    </source>
</reference>